<dbReference type="Ensembl" id="ENSSHBT00005030352.1">
    <property type="protein sequence ID" value="ENSSHBP00005025514.1"/>
    <property type="gene ID" value="ENSSHBG00005021192.1"/>
</dbReference>
<keyword evidence="2" id="KW-1185">Reference proteome</keyword>
<accession>A0A672VD98</accession>
<sequence>FSICKSMWLELPATGDGGNLSPTEINGSCEVASEFSRARTSPLESFFQVCHTFKGESHALVSDCWYELSLDELGGILRSFLLMAVAEHLKVCIAL</sequence>
<reference evidence="1" key="3">
    <citation type="submission" date="2025-09" db="UniProtKB">
        <authorList>
            <consortium name="Ensembl"/>
        </authorList>
    </citation>
    <scope>IDENTIFICATION</scope>
</reference>
<reference evidence="1 2" key="1">
    <citation type="submission" date="2019-11" db="EMBL/GenBank/DDBJ databases">
        <title>Strigops habroptila (kakapo) genome, bStrHab1, primary haplotype, v2.</title>
        <authorList>
            <person name="Jarvis E.D."/>
            <person name="Howard J."/>
            <person name="Rhie A."/>
            <person name="Phillippy A."/>
            <person name="Korlach J."/>
            <person name="Digby A."/>
            <person name="Iorns D."/>
            <person name="Eason D."/>
            <person name="Robertson B."/>
            <person name="Raemaekers T."/>
            <person name="Howe K."/>
            <person name="Lewin H."/>
            <person name="Damas J."/>
            <person name="Hastie A."/>
            <person name="Tracey A."/>
            <person name="Chow W."/>
            <person name="Fedrigo O."/>
        </authorList>
    </citation>
    <scope>NUCLEOTIDE SEQUENCE [LARGE SCALE GENOMIC DNA]</scope>
</reference>
<dbReference type="AlphaFoldDB" id="A0A672VD98"/>
<organism evidence="1 2">
    <name type="scientific">Strigops habroptila</name>
    <name type="common">Kakapo</name>
    <dbReference type="NCBI Taxonomy" id="2489341"/>
    <lineage>
        <taxon>Eukaryota</taxon>
        <taxon>Metazoa</taxon>
        <taxon>Chordata</taxon>
        <taxon>Craniata</taxon>
        <taxon>Vertebrata</taxon>
        <taxon>Euteleostomi</taxon>
        <taxon>Archelosauria</taxon>
        <taxon>Archosauria</taxon>
        <taxon>Dinosauria</taxon>
        <taxon>Saurischia</taxon>
        <taxon>Theropoda</taxon>
        <taxon>Coelurosauria</taxon>
        <taxon>Aves</taxon>
        <taxon>Neognathae</taxon>
        <taxon>Neoaves</taxon>
        <taxon>Telluraves</taxon>
        <taxon>Australaves</taxon>
        <taxon>Psittaciformes</taxon>
        <taxon>Psittacidae</taxon>
        <taxon>Strigops</taxon>
    </lineage>
</organism>
<evidence type="ECO:0000313" key="1">
    <source>
        <dbReference type="Ensembl" id="ENSSHBP00005025514.1"/>
    </source>
</evidence>
<dbReference type="InParanoid" id="A0A672VD98"/>
<name>A0A672VD98_STRHB</name>
<reference evidence="1" key="2">
    <citation type="submission" date="2025-08" db="UniProtKB">
        <authorList>
            <consortium name="Ensembl"/>
        </authorList>
    </citation>
    <scope>IDENTIFICATION</scope>
</reference>
<proteinExistence type="predicted"/>
<dbReference type="Proteomes" id="UP000472266">
    <property type="component" value="Chromosome 6"/>
</dbReference>
<evidence type="ECO:0000313" key="2">
    <source>
        <dbReference type="Proteomes" id="UP000472266"/>
    </source>
</evidence>
<protein>
    <submittedName>
        <fullName evidence="1">Uncharacterized protein</fullName>
    </submittedName>
</protein>